<dbReference type="Proteomes" id="UP001367508">
    <property type="component" value="Unassembled WGS sequence"/>
</dbReference>
<accession>A0AAN9JVW1</accession>
<evidence type="ECO:0000313" key="2">
    <source>
        <dbReference type="Proteomes" id="UP001367508"/>
    </source>
</evidence>
<reference evidence="1 2" key="1">
    <citation type="submission" date="2024-01" db="EMBL/GenBank/DDBJ databases">
        <title>The genomes of 5 underutilized Papilionoideae crops provide insights into root nodulation and disease resistanc.</title>
        <authorList>
            <person name="Jiang F."/>
        </authorList>
    </citation>
    <scope>NUCLEOTIDE SEQUENCE [LARGE SCALE GENOMIC DNA]</scope>
    <source>
        <strain evidence="1">LVBAO_FW01</strain>
        <tissue evidence="1">Leaves</tissue>
    </source>
</reference>
<organism evidence="1 2">
    <name type="scientific">Canavalia gladiata</name>
    <name type="common">Sword bean</name>
    <name type="synonym">Dolichos gladiatus</name>
    <dbReference type="NCBI Taxonomy" id="3824"/>
    <lineage>
        <taxon>Eukaryota</taxon>
        <taxon>Viridiplantae</taxon>
        <taxon>Streptophyta</taxon>
        <taxon>Embryophyta</taxon>
        <taxon>Tracheophyta</taxon>
        <taxon>Spermatophyta</taxon>
        <taxon>Magnoliopsida</taxon>
        <taxon>eudicotyledons</taxon>
        <taxon>Gunneridae</taxon>
        <taxon>Pentapetalae</taxon>
        <taxon>rosids</taxon>
        <taxon>fabids</taxon>
        <taxon>Fabales</taxon>
        <taxon>Fabaceae</taxon>
        <taxon>Papilionoideae</taxon>
        <taxon>50 kb inversion clade</taxon>
        <taxon>NPAAA clade</taxon>
        <taxon>indigoferoid/millettioid clade</taxon>
        <taxon>Phaseoleae</taxon>
        <taxon>Canavalia</taxon>
    </lineage>
</organism>
<dbReference type="EMBL" id="JAYMYQ010000011">
    <property type="protein sequence ID" value="KAK7306415.1"/>
    <property type="molecule type" value="Genomic_DNA"/>
</dbReference>
<evidence type="ECO:0000313" key="1">
    <source>
        <dbReference type="EMBL" id="KAK7306415.1"/>
    </source>
</evidence>
<keyword evidence="2" id="KW-1185">Reference proteome</keyword>
<dbReference type="AlphaFoldDB" id="A0AAN9JVW1"/>
<sequence length="88" mass="10262">MRLRGKRHHHLRQVPEIGLLAKEAIRHLHNRVKIRYRSQPSFSNDVKVYDGGDSDKDTHGSHSNKLYKLAHNSMELTVCKVMVNVHLR</sequence>
<name>A0AAN9JVW1_CANGL</name>
<comment type="caution">
    <text evidence="1">The sequence shown here is derived from an EMBL/GenBank/DDBJ whole genome shotgun (WGS) entry which is preliminary data.</text>
</comment>
<gene>
    <name evidence="1" type="ORF">VNO77_44354</name>
</gene>
<proteinExistence type="predicted"/>
<protein>
    <submittedName>
        <fullName evidence="1">Uncharacterized protein</fullName>
    </submittedName>
</protein>